<dbReference type="PANTHER" id="PTHR13420:SF7">
    <property type="entry name" value="UPF0235 PROTEIN C15ORF40"/>
    <property type="match status" value="1"/>
</dbReference>
<evidence type="ECO:0000256" key="1">
    <source>
        <dbReference type="ARBA" id="ARBA00010364"/>
    </source>
</evidence>
<dbReference type="Proteomes" id="UP000034054">
    <property type="component" value="Unassembled WGS sequence"/>
</dbReference>
<sequence>MILTVYVKPGARKNSIEWIDEDTIKISVTAPPEKGKANHAVIKLLAEDLNLPKSQIEIVRGLTTKIKHVKVRING</sequence>
<dbReference type="GO" id="GO:0005737">
    <property type="term" value="C:cytoplasm"/>
    <property type="evidence" value="ECO:0007669"/>
    <property type="project" value="TreeGrafter"/>
</dbReference>
<evidence type="ECO:0000256" key="2">
    <source>
        <dbReference type="HAMAP-Rule" id="MF_00634"/>
    </source>
</evidence>
<name>A0A0G2AFB9_9BACT</name>
<dbReference type="AlphaFoldDB" id="A0A0G2AFB9"/>
<dbReference type="SUPFAM" id="SSF69786">
    <property type="entry name" value="YggU-like"/>
    <property type="match status" value="1"/>
</dbReference>
<dbReference type="PANTHER" id="PTHR13420">
    <property type="entry name" value="UPF0235 PROTEIN C15ORF40"/>
    <property type="match status" value="1"/>
</dbReference>
<dbReference type="HAMAP" id="MF_00634">
    <property type="entry name" value="UPF0235"/>
    <property type="match status" value="1"/>
</dbReference>
<dbReference type="Pfam" id="PF02594">
    <property type="entry name" value="DUF167"/>
    <property type="match status" value="1"/>
</dbReference>
<dbReference type="SMART" id="SM01152">
    <property type="entry name" value="DUF167"/>
    <property type="match status" value="1"/>
</dbReference>
<comment type="similarity">
    <text evidence="1 2">Belongs to the UPF0235 family.</text>
</comment>
<evidence type="ECO:0000313" key="4">
    <source>
        <dbReference type="Proteomes" id="UP000034054"/>
    </source>
</evidence>
<dbReference type="Gene3D" id="3.30.1200.10">
    <property type="entry name" value="YggU-like"/>
    <property type="match status" value="1"/>
</dbReference>
<proteinExistence type="inferred from homology"/>
<protein>
    <recommendedName>
        <fullName evidence="2">UPF0235 protein UY76_C0064G0008</fullName>
    </recommendedName>
</protein>
<reference evidence="3 4" key="1">
    <citation type="journal article" date="2015" name="Nature">
        <title>rRNA introns, odd ribosomes, and small enigmatic genomes across a large radiation of phyla.</title>
        <authorList>
            <person name="Brown C.T."/>
            <person name="Hug L.A."/>
            <person name="Thomas B.C."/>
            <person name="Sharon I."/>
            <person name="Castelle C.J."/>
            <person name="Singh A."/>
            <person name="Wilkins M.J."/>
            <person name="Williams K.H."/>
            <person name="Banfield J.F."/>
        </authorList>
    </citation>
    <scope>NUCLEOTIDE SEQUENCE [LARGE SCALE GENOMIC DNA]</scope>
</reference>
<dbReference type="NCBIfam" id="TIGR00251">
    <property type="entry name" value="DUF167 family protein"/>
    <property type="match status" value="1"/>
</dbReference>
<evidence type="ECO:0000313" key="3">
    <source>
        <dbReference type="EMBL" id="KKW31209.1"/>
    </source>
</evidence>
<accession>A0A0G2AFB9</accession>
<dbReference type="InterPro" id="IPR036591">
    <property type="entry name" value="YggU-like_sf"/>
</dbReference>
<dbReference type="InterPro" id="IPR003746">
    <property type="entry name" value="DUF167"/>
</dbReference>
<gene>
    <name evidence="3" type="ORF">UY76_C0064G0008</name>
</gene>
<dbReference type="EMBL" id="LCRH01000064">
    <property type="protein sequence ID" value="KKW31209.1"/>
    <property type="molecule type" value="Genomic_DNA"/>
</dbReference>
<comment type="caution">
    <text evidence="3">The sequence shown here is derived from an EMBL/GenBank/DDBJ whole genome shotgun (WGS) entry which is preliminary data.</text>
</comment>
<organism evidence="3 4">
    <name type="scientific">Candidatus Uhrbacteria bacterium GW2011_GWA2_52_8d</name>
    <dbReference type="NCBI Taxonomy" id="1618979"/>
    <lineage>
        <taxon>Bacteria</taxon>
        <taxon>Candidatus Uhriibacteriota</taxon>
    </lineage>
</organism>